<keyword evidence="2" id="KW-1185">Reference proteome</keyword>
<reference evidence="1 2" key="1">
    <citation type="journal article" date="2015" name="Front. Microbiol.">
        <title>Genome sequence of the plant growth promoting endophytic yeast Rhodotorula graminis WP1.</title>
        <authorList>
            <person name="Firrincieli A."/>
            <person name="Otillar R."/>
            <person name="Salamov A."/>
            <person name="Schmutz J."/>
            <person name="Khan Z."/>
            <person name="Redman R.S."/>
            <person name="Fleck N.D."/>
            <person name="Lindquist E."/>
            <person name="Grigoriev I.V."/>
            <person name="Doty S.L."/>
        </authorList>
    </citation>
    <scope>NUCLEOTIDE SEQUENCE [LARGE SCALE GENOMIC DNA]</scope>
    <source>
        <strain evidence="1 2">WP1</strain>
    </source>
</reference>
<evidence type="ECO:0000313" key="1">
    <source>
        <dbReference type="EMBL" id="KPV73099.1"/>
    </source>
</evidence>
<dbReference type="AlphaFoldDB" id="A0A0P9FBT9"/>
<dbReference type="RefSeq" id="XP_018269148.1">
    <property type="nucleotide sequence ID" value="XM_018414739.1"/>
</dbReference>
<dbReference type="Proteomes" id="UP000053890">
    <property type="component" value="Unassembled WGS sequence"/>
</dbReference>
<sequence>MDWATRVSLAAQVMTAFKVNKLSGSANWRSWELAIDEYPCVPCQAVYPMLRSTCTVEVKEHIAGVTCAKKAYAILHNTFGPASVEGKRYALEQARIEGLATIAQ</sequence>
<accession>A0A0P9FBT9</accession>
<protein>
    <submittedName>
        <fullName evidence="1">Uncharacterized protein</fullName>
    </submittedName>
</protein>
<gene>
    <name evidence="1" type="ORF">RHOBADRAFT_46194</name>
</gene>
<organism evidence="1 2">
    <name type="scientific">Rhodotorula graminis (strain WP1)</name>
    <dbReference type="NCBI Taxonomy" id="578459"/>
    <lineage>
        <taxon>Eukaryota</taxon>
        <taxon>Fungi</taxon>
        <taxon>Dikarya</taxon>
        <taxon>Basidiomycota</taxon>
        <taxon>Pucciniomycotina</taxon>
        <taxon>Microbotryomycetes</taxon>
        <taxon>Sporidiobolales</taxon>
        <taxon>Sporidiobolaceae</taxon>
        <taxon>Rhodotorula</taxon>
    </lineage>
</organism>
<name>A0A0P9FBT9_RHOGW</name>
<evidence type="ECO:0000313" key="2">
    <source>
        <dbReference type="Proteomes" id="UP000053890"/>
    </source>
</evidence>
<dbReference type="GeneID" id="28975187"/>
<dbReference type="EMBL" id="KQ474084">
    <property type="protein sequence ID" value="KPV73099.1"/>
    <property type="molecule type" value="Genomic_DNA"/>
</dbReference>
<proteinExistence type="predicted"/>